<keyword evidence="2" id="KW-0732">Signal</keyword>
<gene>
    <name evidence="4" type="ORF">SAMN05444266_105432</name>
</gene>
<feature type="domain" description="Outer membrane protein beta-barrel" evidence="3">
    <location>
        <begin position="459"/>
        <end position="778"/>
    </location>
</feature>
<dbReference type="STRING" id="1419482.SAMN05444266_105432"/>
<reference evidence="4 5" key="1">
    <citation type="submission" date="2016-11" db="EMBL/GenBank/DDBJ databases">
        <authorList>
            <person name="Jaros S."/>
            <person name="Januszkiewicz K."/>
            <person name="Wedrychowicz H."/>
        </authorList>
    </citation>
    <scope>NUCLEOTIDE SEQUENCE [LARGE SCALE GENOMIC DNA]</scope>
    <source>
        <strain evidence="4 5">DSM 27406</strain>
    </source>
</reference>
<evidence type="ECO:0000256" key="1">
    <source>
        <dbReference type="SAM" id="MobiDB-lite"/>
    </source>
</evidence>
<evidence type="ECO:0000259" key="3">
    <source>
        <dbReference type="Pfam" id="PF14905"/>
    </source>
</evidence>
<dbReference type="GO" id="GO:0030246">
    <property type="term" value="F:carbohydrate binding"/>
    <property type="evidence" value="ECO:0007669"/>
    <property type="project" value="InterPro"/>
</dbReference>
<accession>A0A1M7EGA9</accession>
<evidence type="ECO:0000313" key="5">
    <source>
        <dbReference type="Proteomes" id="UP000184420"/>
    </source>
</evidence>
<dbReference type="Pfam" id="PF14905">
    <property type="entry name" value="OMP_b-brl_3"/>
    <property type="match status" value="1"/>
</dbReference>
<proteinExistence type="predicted"/>
<dbReference type="Pfam" id="PF13715">
    <property type="entry name" value="CarbopepD_reg_2"/>
    <property type="match status" value="1"/>
</dbReference>
<feature type="signal peptide" evidence="2">
    <location>
        <begin position="1"/>
        <end position="20"/>
    </location>
</feature>
<dbReference type="InterPro" id="IPR013784">
    <property type="entry name" value="Carb-bd-like_fold"/>
</dbReference>
<evidence type="ECO:0000256" key="2">
    <source>
        <dbReference type="SAM" id="SignalP"/>
    </source>
</evidence>
<dbReference type="EMBL" id="FRBL01000005">
    <property type="protein sequence ID" value="SHL90764.1"/>
    <property type="molecule type" value="Genomic_DNA"/>
</dbReference>
<dbReference type="SUPFAM" id="SSF49452">
    <property type="entry name" value="Starch-binding domain-like"/>
    <property type="match status" value="1"/>
</dbReference>
<protein>
    <submittedName>
        <fullName evidence="4">Outer membrane receptor proteins, mostly Fe transport</fullName>
    </submittedName>
</protein>
<dbReference type="RefSeq" id="WP_083550042.1">
    <property type="nucleotide sequence ID" value="NZ_FRBL01000005.1"/>
</dbReference>
<dbReference type="Gene3D" id="2.60.40.1120">
    <property type="entry name" value="Carboxypeptidase-like, regulatory domain"/>
    <property type="match status" value="1"/>
</dbReference>
<dbReference type="SUPFAM" id="SSF56935">
    <property type="entry name" value="Porins"/>
    <property type="match status" value="1"/>
</dbReference>
<dbReference type="InterPro" id="IPR041700">
    <property type="entry name" value="OMP_b-brl_3"/>
</dbReference>
<name>A0A1M7EGA9_9BACT</name>
<sequence>MKKILRILLVLSLGVLSAQAQSSQGKIKGQLTDQTTKEALPAATVVLLHSKDSSVANTAVSDDKGNFEFSGIPDGSYRLFLSFMGYKSVYKPINITPENKVIALGNLAMEHTGVDLKGVEILEEKPPIVIKKDTLEFNADAFKTRENAVVEDLLKKLPGVTVDKDGGITAQGQTVTKVLVDGKPFFGSDPKLATKNLPANIIDKVQVIDKKSDQAEFTQIDDGQTEKAINIVIKKDKRKGVFGRGTAGYGTDSRYGLTANVNRFRENQQMSILGGGNNVNNLGFSPMGQMSFGRGGGGGMRISGGGRGGGGGFGGGGSTSVPAGITSNWNAGVNFNQTYTDKLTLNGSYFFNDNKVNVLQSTTQQNIQPSYSNYQYTNSASNTENANNRFNVRLEYNIDSFHSIVFTPTYSLTNANSTSFNDYTTLASNNKDTINSGITRNDGQGNTSTFGGQLLYRQRFKKKGRAFSINLGYNDNTNDQISTVISNTVFYNNGTRRDSAYNQRNTNNSNSRNMSLKATYSEPLFKDNFLEVNYGITHYKSNAERFTYDYDANKDEYNHRNDSLSNIFDNSTINQSTGLAIRTVKLKYDYSIGLDVVFNHLDNNTYSFRTKRDSTITQRTVNFAPNAYFNYTFSKNKRLKINYSGQTTQPTVQQLQPVPDNSDALYIQQGNPNLKPAYNNNISVNYNTFNFQNFTGMFVQMNSNFGSNKIINANRYDSVTGKTISTPVNVNGYYTIGASMHNSIPLSKTPGQNLNTGTNISYNKDVSFNDMQKNFSNNINLSQNASVNYMYKEWLDLSAGGSISYNIIRYSLTKSSNANYLNYTLNGDVNVTLPLGFMVGSDINYIMSTGLSDGNNIGSTLWNANVAKYFLPKKQLLVKLQGFDLLRQYASVSRSVTDNFIRDTRSNVLQQYFMLSVTYFLNRFGGSNNRNGNDKQRQMERGMERNMRMFQGPGGMGGGRPGGRF</sequence>
<dbReference type="AlphaFoldDB" id="A0A1M7EGA9"/>
<evidence type="ECO:0000313" key="4">
    <source>
        <dbReference type="EMBL" id="SHL90764.1"/>
    </source>
</evidence>
<dbReference type="Proteomes" id="UP000184420">
    <property type="component" value="Unassembled WGS sequence"/>
</dbReference>
<feature type="region of interest" description="Disordered" evidence="1">
    <location>
        <begin position="495"/>
        <end position="514"/>
    </location>
</feature>
<feature type="chain" id="PRO_5012568062" evidence="2">
    <location>
        <begin position="21"/>
        <end position="965"/>
    </location>
</feature>
<keyword evidence="5" id="KW-1185">Reference proteome</keyword>
<organism evidence="4 5">
    <name type="scientific">Chitinophaga jiangningensis</name>
    <dbReference type="NCBI Taxonomy" id="1419482"/>
    <lineage>
        <taxon>Bacteria</taxon>
        <taxon>Pseudomonadati</taxon>
        <taxon>Bacteroidota</taxon>
        <taxon>Chitinophagia</taxon>
        <taxon>Chitinophagales</taxon>
        <taxon>Chitinophagaceae</taxon>
        <taxon>Chitinophaga</taxon>
    </lineage>
</organism>
<dbReference type="OrthoDB" id="606930at2"/>
<feature type="compositionally biased region" description="Low complexity" evidence="1">
    <location>
        <begin position="502"/>
        <end position="513"/>
    </location>
</feature>
<keyword evidence="4" id="KW-0675">Receptor</keyword>